<dbReference type="WBParaSite" id="SVE_2000700.1">
    <property type="protein sequence ID" value="SVE_2000700.1"/>
    <property type="gene ID" value="SVE_2000700"/>
</dbReference>
<proteinExistence type="predicted"/>
<reference evidence="1" key="1">
    <citation type="submission" date="2014-07" db="EMBL/GenBank/DDBJ databases">
        <authorList>
            <person name="Martin A.A"/>
            <person name="De Silva N."/>
        </authorList>
    </citation>
    <scope>NUCLEOTIDE SEQUENCE</scope>
</reference>
<accession>A0A0K0G5J0</accession>
<evidence type="ECO:0000313" key="2">
    <source>
        <dbReference type="WBParaSite" id="SVE_2000700.1"/>
    </source>
</evidence>
<organism evidence="1 2">
    <name type="scientific">Strongyloides venezuelensis</name>
    <name type="common">Threadworm</name>
    <dbReference type="NCBI Taxonomy" id="75913"/>
    <lineage>
        <taxon>Eukaryota</taxon>
        <taxon>Metazoa</taxon>
        <taxon>Ecdysozoa</taxon>
        <taxon>Nematoda</taxon>
        <taxon>Chromadorea</taxon>
        <taxon>Rhabditida</taxon>
        <taxon>Tylenchina</taxon>
        <taxon>Panagrolaimomorpha</taxon>
        <taxon>Strongyloidoidea</taxon>
        <taxon>Strongyloididae</taxon>
        <taxon>Strongyloides</taxon>
    </lineage>
</organism>
<protein>
    <submittedName>
        <fullName evidence="2">Uncharacterized protein</fullName>
    </submittedName>
</protein>
<dbReference type="AlphaFoldDB" id="A0A0K0G5J0"/>
<sequence length="128" mass="15079">MFPLCSFDFSSNFTSTSMIVREKNWKDKCDLGRRRIQIFSYILEILTFEYKNEKSAYSLLTALNLTSQSPVNPKYCSKGSPSIIFIVEIKINPLKFLQRPIHQAIRSQPFFPCIHYILKCFELHYVRV</sequence>
<reference evidence="2" key="2">
    <citation type="submission" date="2015-08" db="UniProtKB">
        <authorList>
            <consortium name="WormBaseParasite"/>
        </authorList>
    </citation>
    <scope>IDENTIFICATION</scope>
</reference>
<evidence type="ECO:0000313" key="1">
    <source>
        <dbReference type="Proteomes" id="UP000035680"/>
    </source>
</evidence>
<dbReference type="Proteomes" id="UP000035680">
    <property type="component" value="Unassembled WGS sequence"/>
</dbReference>
<name>A0A0K0G5J0_STRVS</name>
<keyword evidence="1" id="KW-1185">Reference proteome</keyword>